<feature type="binding site" evidence="8">
    <location>
        <position position="90"/>
    </location>
    <ligand>
        <name>Zn(2+)</name>
        <dbReference type="ChEBI" id="CHEBI:29105"/>
        <note>catalytic</note>
    </ligand>
</feature>
<sequence length="167" mass="17935">MSESKATDEYWMNRALQLASQAAAKGEVPVGAVVVLEGREIGAGFNAPISGCDPTAHAEIRALRDAAARVGNYRLSGATLYVTLEPCTMCVGAIVHGRISRLVYGAVEPKAGAVQSSRRTLEEPHLNWDVKAVGGVLAGQCSQIISEFFSQRRAEIRRLRKQPSGKE</sequence>
<keyword evidence="5 8" id="KW-0378">Hydrolase</keyword>
<dbReference type="InterPro" id="IPR016193">
    <property type="entry name" value="Cytidine_deaminase-like"/>
</dbReference>
<organism evidence="10 11">
    <name type="scientific">Marinobacter guineae</name>
    <dbReference type="NCBI Taxonomy" id="432303"/>
    <lineage>
        <taxon>Bacteria</taxon>
        <taxon>Pseudomonadati</taxon>
        <taxon>Pseudomonadota</taxon>
        <taxon>Gammaproteobacteria</taxon>
        <taxon>Pseudomonadales</taxon>
        <taxon>Marinobacteraceae</taxon>
        <taxon>Marinobacter</taxon>
    </lineage>
</organism>
<comment type="caution">
    <text evidence="10">The sequence shown here is derived from an EMBL/GenBank/DDBJ whole genome shotgun (WGS) entry which is preliminary data.</text>
</comment>
<comment type="function">
    <text evidence="8">Catalyzes the deamination of adenosine to inosine at the wobble position 34 of tRNA(Arg2).</text>
</comment>
<feature type="active site" description="Proton donor" evidence="8">
    <location>
        <position position="59"/>
    </location>
</feature>
<proteinExistence type="inferred from homology"/>
<accession>A0A2G1VI25</accession>
<comment type="catalytic activity">
    <reaction evidence="7 8">
        <text>adenosine(34) in tRNA + H2O + H(+) = inosine(34) in tRNA + NH4(+)</text>
        <dbReference type="Rhea" id="RHEA:43168"/>
        <dbReference type="Rhea" id="RHEA-COMP:10373"/>
        <dbReference type="Rhea" id="RHEA-COMP:10374"/>
        <dbReference type="ChEBI" id="CHEBI:15377"/>
        <dbReference type="ChEBI" id="CHEBI:15378"/>
        <dbReference type="ChEBI" id="CHEBI:28938"/>
        <dbReference type="ChEBI" id="CHEBI:74411"/>
        <dbReference type="ChEBI" id="CHEBI:82852"/>
        <dbReference type="EC" id="3.5.4.33"/>
    </reaction>
</comment>
<evidence type="ECO:0000256" key="4">
    <source>
        <dbReference type="ARBA" id="ARBA00022723"/>
    </source>
</evidence>
<comment type="cofactor">
    <cofactor evidence="8">
        <name>Zn(2+)</name>
        <dbReference type="ChEBI" id="CHEBI:29105"/>
    </cofactor>
    <text evidence="8">Binds 1 zinc ion per subunit.</text>
</comment>
<gene>
    <name evidence="8" type="primary">tadA</name>
    <name evidence="10" type="ORF">CLH62_02180</name>
</gene>
<dbReference type="NCBIfam" id="NF008113">
    <property type="entry name" value="PRK10860.1"/>
    <property type="match status" value="1"/>
</dbReference>
<evidence type="ECO:0000256" key="3">
    <source>
        <dbReference type="ARBA" id="ARBA00022694"/>
    </source>
</evidence>
<name>A0A2G1VI25_9GAMM</name>
<dbReference type="SUPFAM" id="SSF53927">
    <property type="entry name" value="Cytidine deaminase-like"/>
    <property type="match status" value="1"/>
</dbReference>
<protein>
    <recommendedName>
        <fullName evidence="8">tRNA-specific adenosine deaminase</fullName>
        <ecNumber evidence="8">3.5.4.33</ecNumber>
    </recommendedName>
</protein>
<dbReference type="EC" id="3.5.4.33" evidence="8"/>
<feature type="binding site" evidence="8">
    <location>
        <position position="87"/>
    </location>
    <ligand>
        <name>Zn(2+)</name>
        <dbReference type="ChEBI" id="CHEBI:29105"/>
        <note>catalytic</note>
    </ligand>
</feature>
<keyword evidence="6 8" id="KW-0862">Zinc</keyword>
<dbReference type="Proteomes" id="UP000229044">
    <property type="component" value="Unassembled WGS sequence"/>
</dbReference>
<feature type="binding site" evidence="8">
    <location>
        <position position="57"/>
    </location>
    <ligand>
        <name>Zn(2+)</name>
        <dbReference type="ChEBI" id="CHEBI:29105"/>
        <note>catalytic</note>
    </ligand>
</feature>
<dbReference type="GO" id="GO:0052717">
    <property type="term" value="F:tRNA-specific adenosine-34 deaminase activity"/>
    <property type="evidence" value="ECO:0007669"/>
    <property type="project" value="UniProtKB-UniRule"/>
</dbReference>
<evidence type="ECO:0000256" key="7">
    <source>
        <dbReference type="ARBA" id="ARBA00048045"/>
    </source>
</evidence>
<keyword evidence="3 8" id="KW-0819">tRNA processing</keyword>
<evidence type="ECO:0000256" key="8">
    <source>
        <dbReference type="HAMAP-Rule" id="MF_00972"/>
    </source>
</evidence>
<dbReference type="GO" id="GO:0002100">
    <property type="term" value="P:tRNA wobble adenosine to inosine editing"/>
    <property type="evidence" value="ECO:0007669"/>
    <property type="project" value="UniProtKB-UniRule"/>
</dbReference>
<dbReference type="InterPro" id="IPR028883">
    <property type="entry name" value="tRNA_aden_deaminase"/>
</dbReference>
<comment type="subunit">
    <text evidence="2 8">Homodimer.</text>
</comment>
<dbReference type="CDD" id="cd01285">
    <property type="entry name" value="nucleoside_deaminase"/>
    <property type="match status" value="1"/>
</dbReference>
<dbReference type="PANTHER" id="PTHR11079">
    <property type="entry name" value="CYTOSINE DEAMINASE FAMILY MEMBER"/>
    <property type="match status" value="1"/>
</dbReference>
<evidence type="ECO:0000313" key="11">
    <source>
        <dbReference type="Proteomes" id="UP000229044"/>
    </source>
</evidence>
<dbReference type="Pfam" id="PF00383">
    <property type="entry name" value="dCMP_cyt_deam_1"/>
    <property type="match status" value="1"/>
</dbReference>
<evidence type="ECO:0000259" key="9">
    <source>
        <dbReference type="PROSITE" id="PS51747"/>
    </source>
</evidence>
<dbReference type="PROSITE" id="PS00903">
    <property type="entry name" value="CYT_DCMP_DEAMINASES_1"/>
    <property type="match status" value="1"/>
</dbReference>
<dbReference type="PROSITE" id="PS51747">
    <property type="entry name" value="CYT_DCMP_DEAMINASES_2"/>
    <property type="match status" value="1"/>
</dbReference>
<dbReference type="HAMAP" id="MF_00972">
    <property type="entry name" value="tRNA_aden_deaminase"/>
    <property type="match status" value="1"/>
</dbReference>
<dbReference type="EMBL" id="NTFI01000001">
    <property type="protein sequence ID" value="PHQ26425.1"/>
    <property type="molecule type" value="Genomic_DNA"/>
</dbReference>
<dbReference type="PANTHER" id="PTHR11079:SF202">
    <property type="entry name" value="TRNA-SPECIFIC ADENOSINE DEAMINASE"/>
    <property type="match status" value="1"/>
</dbReference>
<dbReference type="Gene3D" id="3.40.140.10">
    <property type="entry name" value="Cytidine Deaminase, domain 2"/>
    <property type="match status" value="1"/>
</dbReference>
<evidence type="ECO:0000256" key="2">
    <source>
        <dbReference type="ARBA" id="ARBA00011738"/>
    </source>
</evidence>
<evidence type="ECO:0000256" key="5">
    <source>
        <dbReference type="ARBA" id="ARBA00022801"/>
    </source>
</evidence>
<evidence type="ECO:0000256" key="1">
    <source>
        <dbReference type="ARBA" id="ARBA00010669"/>
    </source>
</evidence>
<feature type="domain" description="CMP/dCMP-type deaminase" evidence="9">
    <location>
        <begin position="6"/>
        <end position="115"/>
    </location>
</feature>
<keyword evidence="11" id="KW-1185">Reference proteome</keyword>
<dbReference type="InterPro" id="IPR016192">
    <property type="entry name" value="APOBEC/CMP_deaminase_Zn-bd"/>
</dbReference>
<evidence type="ECO:0000313" key="10">
    <source>
        <dbReference type="EMBL" id="PHQ26425.1"/>
    </source>
</evidence>
<dbReference type="GO" id="GO:0008270">
    <property type="term" value="F:zinc ion binding"/>
    <property type="evidence" value="ECO:0007669"/>
    <property type="project" value="UniProtKB-UniRule"/>
</dbReference>
<reference evidence="10 11" key="1">
    <citation type="submission" date="2017-09" db="EMBL/GenBank/DDBJ databases">
        <title>The draft genome sequences of Marinobacter guineae M3B.</title>
        <authorList>
            <person name="Cao J."/>
        </authorList>
    </citation>
    <scope>NUCLEOTIDE SEQUENCE [LARGE SCALE GENOMIC DNA]</scope>
    <source>
        <strain evidence="10 11">M3B</strain>
    </source>
</reference>
<comment type="similarity">
    <text evidence="1">Belongs to the cytidine and deoxycytidylate deaminase family. ADAT2 subfamily.</text>
</comment>
<dbReference type="OrthoDB" id="9802676at2"/>
<dbReference type="InterPro" id="IPR002125">
    <property type="entry name" value="CMP_dCMP_dom"/>
</dbReference>
<dbReference type="RefSeq" id="WP_099616508.1">
    <property type="nucleotide sequence ID" value="NZ_KZ319339.1"/>
</dbReference>
<evidence type="ECO:0000256" key="6">
    <source>
        <dbReference type="ARBA" id="ARBA00022833"/>
    </source>
</evidence>
<dbReference type="AlphaFoldDB" id="A0A2G1VI25"/>
<dbReference type="FunFam" id="3.40.140.10:FF:000005">
    <property type="entry name" value="tRNA-specific adenosine deaminase"/>
    <property type="match status" value="1"/>
</dbReference>
<keyword evidence="4 8" id="KW-0479">Metal-binding</keyword>